<evidence type="ECO:0000313" key="5">
    <source>
        <dbReference type="Proteomes" id="UP000663873"/>
    </source>
</evidence>
<name>A0A821V450_9BILA</name>
<dbReference type="PANTHER" id="PTHR23074:SF86">
    <property type="entry name" value="SPASTIN"/>
    <property type="match status" value="1"/>
</dbReference>
<evidence type="ECO:0000313" key="4">
    <source>
        <dbReference type="EMBL" id="CAF4901857.1"/>
    </source>
</evidence>
<feature type="domain" description="ATPase AAA-type core" evidence="3">
    <location>
        <begin position="2"/>
        <end position="40"/>
    </location>
</feature>
<dbReference type="InterPro" id="IPR050304">
    <property type="entry name" value="MT-severing_AAA_ATPase"/>
</dbReference>
<gene>
    <name evidence="4" type="ORF">UJA718_LOCUS45562</name>
</gene>
<dbReference type="GO" id="GO:0015630">
    <property type="term" value="C:microtubule cytoskeleton"/>
    <property type="evidence" value="ECO:0007669"/>
    <property type="project" value="TreeGrafter"/>
</dbReference>
<dbReference type="InterPro" id="IPR003959">
    <property type="entry name" value="ATPase_AAA_core"/>
</dbReference>
<dbReference type="InterPro" id="IPR027417">
    <property type="entry name" value="P-loop_NTPase"/>
</dbReference>
<keyword evidence="2" id="KW-0067">ATP-binding</keyword>
<evidence type="ECO:0000259" key="3">
    <source>
        <dbReference type="Pfam" id="PF00004"/>
    </source>
</evidence>
<keyword evidence="5" id="KW-1185">Reference proteome</keyword>
<dbReference type="GO" id="GO:0016887">
    <property type="term" value="F:ATP hydrolysis activity"/>
    <property type="evidence" value="ECO:0007669"/>
    <property type="project" value="InterPro"/>
</dbReference>
<dbReference type="AlphaFoldDB" id="A0A821V450"/>
<dbReference type="GO" id="GO:0005524">
    <property type="term" value="F:ATP binding"/>
    <property type="evidence" value="ECO:0007669"/>
    <property type="project" value="UniProtKB-KW"/>
</dbReference>
<dbReference type="Pfam" id="PF00004">
    <property type="entry name" value="AAA"/>
    <property type="match status" value="1"/>
</dbReference>
<dbReference type="Proteomes" id="UP000663873">
    <property type="component" value="Unassembled WGS sequence"/>
</dbReference>
<feature type="non-terminal residue" evidence="4">
    <location>
        <position position="1"/>
    </location>
</feature>
<evidence type="ECO:0000256" key="2">
    <source>
        <dbReference type="ARBA" id="ARBA00022840"/>
    </source>
</evidence>
<sequence length="40" mass="4594">MRRLKTEFLIQFDGVQTNSDDRILVLAATNRPFELDDAAL</sequence>
<protein>
    <recommendedName>
        <fullName evidence="3">ATPase AAA-type core domain-containing protein</fullName>
    </recommendedName>
</protein>
<reference evidence="4" key="1">
    <citation type="submission" date="2021-02" db="EMBL/GenBank/DDBJ databases">
        <authorList>
            <person name="Nowell W R."/>
        </authorList>
    </citation>
    <scope>NUCLEOTIDE SEQUENCE</scope>
</reference>
<organism evidence="4 5">
    <name type="scientific">Rotaria socialis</name>
    <dbReference type="NCBI Taxonomy" id="392032"/>
    <lineage>
        <taxon>Eukaryota</taxon>
        <taxon>Metazoa</taxon>
        <taxon>Spiralia</taxon>
        <taxon>Gnathifera</taxon>
        <taxon>Rotifera</taxon>
        <taxon>Eurotatoria</taxon>
        <taxon>Bdelloidea</taxon>
        <taxon>Philodinida</taxon>
        <taxon>Philodinidae</taxon>
        <taxon>Rotaria</taxon>
    </lineage>
</organism>
<accession>A0A821V450</accession>
<dbReference type="EMBL" id="CAJOBP010076994">
    <property type="protein sequence ID" value="CAF4901857.1"/>
    <property type="molecule type" value="Genomic_DNA"/>
</dbReference>
<keyword evidence="1" id="KW-0547">Nucleotide-binding</keyword>
<comment type="caution">
    <text evidence="4">The sequence shown here is derived from an EMBL/GenBank/DDBJ whole genome shotgun (WGS) entry which is preliminary data.</text>
</comment>
<dbReference type="GO" id="GO:0000226">
    <property type="term" value="P:microtubule cytoskeleton organization"/>
    <property type="evidence" value="ECO:0007669"/>
    <property type="project" value="UniProtKB-ARBA"/>
</dbReference>
<dbReference type="PANTHER" id="PTHR23074">
    <property type="entry name" value="AAA DOMAIN-CONTAINING"/>
    <property type="match status" value="1"/>
</dbReference>
<evidence type="ECO:0000256" key="1">
    <source>
        <dbReference type="ARBA" id="ARBA00022741"/>
    </source>
</evidence>
<proteinExistence type="predicted"/>
<dbReference type="Gene3D" id="3.40.50.300">
    <property type="entry name" value="P-loop containing nucleotide triphosphate hydrolases"/>
    <property type="match status" value="1"/>
</dbReference>